<comment type="caution">
    <text evidence="9">The sequence shown here is derived from an EMBL/GenBank/DDBJ whole genome shotgun (WGS) entry which is preliminary data.</text>
</comment>
<organism evidence="9 10">
    <name type="scientific">Egicoccus halophilus</name>
    <dbReference type="NCBI Taxonomy" id="1670830"/>
    <lineage>
        <taxon>Bacteria</taxon>
        <taxon>Bacillati</taxon>
        <taxon>Actinomycetota</taxon>
        <taxon>Nitriliruptoria</taxon>
        <taxon>Egicoccales</taxon>
        <taxon>Egicoccaceae</taxon>
        <taxon>Egicoccus</taxon>
    </lineage>
</organism>
<accession>A0A8J3EYY6</accession>
<dbReference type="Gene3D" id="1.20.140.10">
    <property type="entry name" value="Butyryl-CoA Dehydrogenase, subunit A, domain 3"/>
    <property type="match status" value="1"/>
</dbReference>
<evidence type="ECO:0000256" key="4">
    <source>
        <dbReference type="RuleBase" id="RU362125"/>
    </source>
</evidence>
<dbReference type="InterPro" id="IPR052904">
    <property type="entry name" value="Acyl-CoA_dehydrogenase-like"/>
</dbReference>
<dbReference type="InterPro" id="IPR009075">
    <property type="entry name" value="AcylCo_DH/oxidase_C"/>
</dbReference>
<dbReference type="GO" id="GO:0003995">
    <property type="term" value="F:acyl-CoA dehydrogenase activity"/>
    <property type="evidence" value="ECO:0007669"/>
    <property type="project" value="TreeGrafter"/>
</dbReference>
<evidence type="ECO:0000259" key="6">
    <source>
        <dbReference type="Pfam" id="PF00441"/>
    </source>
</evidence>
<gene>
    <name evidence="9" type="ORF">GCM10011354_30920</name>
</gene>
<proteinExistence type="inferred from homology"/>
<dbReference type="OrthoDB" id="9771038at2"/>
<evidence type="ECO:0000256" key="5">
    <source>
        <dbReference type="SAM" id="MobiDB-lite"/>
    </source>
</evidence>
<dbReference type="InterPro" id="IPR006091">
    <property type="entry name" value="Acyl-CoA_Oxase/DH_mid-dom"/>
</dbReference>
<dbReference type="InterPro" id="IPR041504">
    <property type="entry name" value="AidB_N"/>
</dbReference>
<keyword evidence="3 4" id="KW-0274">FAD</keyword>
<dbReference type="EMBL" id="BMHA01000013">
    <property type="protein sequence ID" value="GGI08805.1"/>
    <property type="molecule type" value="Genomic_DNA"/>
</dbReference>
<dbReference type="Gene3D" id="6.10.250.600">
    <property type="match status" value="1"/>
</dbReference>
<dbReference type="SUPFAM" id="SSF47203">
    <property type="entry name" value="Acyl-CoA dehydrogenase C-terminal domain-like"/>
    <property type="match status" value="1"/>
</dbReference>
<dbReference type="InterPro" id="IPR036250">
    <property type="entry name" value="AcylCo_DH-like_C"/>
</dbReference>
<evidence type="ECO:0000313" key="10">
    <source>
        <dbReference type="Proteomes" id="UP000650511"/>
    </source>
</evidence>
<dbReference type="Pfam" id="PF18158">
    <property type="entry name" value="AidB_N"/>
    <property type="match status" value="1"/>
</dbReference>
<dbReference type="InterPro" id="IPR009100">
    <property type="entry name" value="AcylCoA_DH/oxidase_NM_dom_sf"/>
</dbReference>
<dbReference type="Proteomes" id="UP000650511">
    <property type="component" value="Unassembled WGS sequence"/>
</dbReference>
<sequence>MGTVEQHGFFQAPPRLRDEWEDDLALRRCLERLLPTDVHHGVVPTLAELGRLAATDLKAWSDAMDDPAEEPRLRPFDAWGNRVDRVETSPYWARIAEVAATHGVVATAYERAHGEHSRVHQFALAYLFAPSSALYSCPLAMTDGAAKTLLVHGDRELVERAVPRLTSRDPATAWTSGQWMTERPGGSDVGRTETVARAEGPLWRLTGTKWFTSAVTADMALTLARPEGNGPGGRGLAMFYVEVRDAHGRLNDLRVLRLKSKLGTRQMPTAELALDGTLAQLVGPPADGTRNITPMLTVTRLWNAVTAASGLRRALALARDYAGRREAFGSALVDQPLHQATLAWLRVQHESSLQLAFHAVALLGRDEAGVATEREQQALRLLLPITKLTTGKQAVAGASEALEAFGGAGYIEDTHLPQLLRDAQVLPIWEGTTNVLSLDVVRALGDHRTLAAYVEEVRRAAGLATSAPLATVGKLAVDAADHASRWVTPAADAGPAALQHGARRLALTLGRALQAALLAAQAQHDLDVHADGRATAVAQRFAAEGLDLLEAPGDSLTTDAALARDDVLPWLAEDG</sequence>
<feature type="domain" description="Acyl-CoA dehydrogenase/oxidase C-terminal" evidence="6">
    <location>
        <begin position="287"/>
        <end position="444"/>
    </location>
</feature>
<evidence type="ECO:0000313" key="9">
    <source>
        <dbReference type="EMBL" id="GGI08805.1"/>
    </source>
</evidence>
<evidence type="ECO:0000256" key="3">
    <source>
        <dbReference type="ARBA" id="ARBA00022827"/>
    </source>
</evidence>
<comment type="similarity">
    <text evidence="1 4">Belongs to the acyl-CoA dehydrogenase family.</text>
</comment>
<keyword evidence="2 4" id="KW-0285">Flavoprotein</keyword>
<reference evidence="9" key="2">
    <citation type="submission" date="2020-09" db="EMBL/GenBank/DDBJ databases">
        <authorList>
            <person name="Sun Q."/>
            <person name="Zhou Y."/>
        </authorList>
    </citation>
    <scope>NUCLEOTIDE SEQUENCE</scope>
    <source>
        <strain evidence="9">CGMCC 1.14988</strain>
    </source>
</reference>
<evidence type="ECO:0000259" key="7">
    <source>
        <dbReference type="Pfam" id="PF02770"/>
    </source>
</evidence>
<dbReference type="Gene3D" id="2.40.110.20">
    <property type="match status" value="1"/>
</dbReference>
<dbReference type="RefSeq" id="WP_130648796.1">
    <property type="nucleotide sequence ID" value="NZ_BMHA01000013.1"/>
</dbReference>
<protein>
    <submittedName>
        <fullName evidence="9">Acyl-CoA dehydrogenase</fullName>
    </submittedName>
</protein>
<comment type="cofactor">
    <cofactor evidence="4">
        <name>FAD</name>
        <dbReference type="ChEBI" id="CHEBI:57692"/>
    </cofactor>
</comment>
<feature type="domain" description="Acyl-CoA oxidase/dehydrogenase middle" evidence="7">
    <location>
        <begin position="178"/>
        <end position="275"/>
    </location>
</feature>
<dbReference type="SUPFAM" id="SSF56645">
    <property type="entry name" value="Acyl-CoA dehydrogenase NM domain-like"/>
    <property type="match status" value="1"/>
</dbReference>
<feature type="region of interest" description="Disordered" evidence="5">
    <location>
        <begin position="172"/>
        <end position="191"/>
    </location>
</feature>
<evidence type="ECO:0000259" key="8">
    <source>
        <dbReference type="Pfam" id="PF18158"/>
    </source>
</evidence>
<dbReference type="AlphaFoldDB" id="A0A8J3EYY6"/>
<name>A0A8J3EYY6_9ACTN</name>
<evidence type="ECO:0000256" key="2">
    <source>
        <dbReference type="ARBA" id="ARBA00022630"/>
    </source>
</evidence>
<dbReference type="Pfam" id="PF00441">
    <property type="entry name" value="Acyl-CoA_dh_1"/>
    <property type="match status" value="1"/>
</dbReference>
<dbReference type="PANTHER" id="PTHR42707:SF2">
    <property type="entry name" value="ACD11 DEHYDROGENASE"/>
    <property type="match status" value="1"/>
</dbReference>
<evidence type="ECO:0000256" key="1">
    <source>
        <dbReference type="ARBA" id="ARBA00009347"/>
    </source>
</evidence>
<feature type="domain" description="Adaptive response protein AidB N-terminal" evidence="8">
    <location>
        <begin position="17"/>
        <end position="168"/>
    </location>
</feature>
<keyword evidence="4" id="KW-0560">Oxidoreductase</keyword>
<reference evidence="9" key="1">
    <citation type="journal article" date="2014" name="Int. J. Syst. Evol. Microbiol.">
        <title>Complete genome sequence of Corynebacterium casei LMG S-19264T (=DSM 44701T), isolated from a smear-ripened cheese.</title>
        <authorList>
            <consortium name="US DOE Joint Genome Institute (JGI-PGF)"/>
            <person name="Walter F."/>
            <person name="Albersmeier A."/>
            <person name="Kalinowski J."/>
            <person name="Ruckert C."/>
        </authorList>
    </citation>
    <scope>NUCLEOTIDE SEQUENCE</scope>
    <source>
        <strain evidence="9">CGMCC 1.14988</strain>
    </source>
</reference>
<keyword evidence="10" id="KW-1185">Reference proteome</keyword>
<dbReference type="Pfam" id="PF02770">
    <property type="entry name" value="Acyl-CoA_dh_M"/>
    <property type="match status" value="1"/>
</dbReference>
<dbReference type="PANTHER" id="PTHR42707">
    <property type="entry name" value="ACYL-COA DEHYDROGENASE"/>
    <property type="match status" value="1"/>
</dbReference>